<dbReference type="Pfam" id="PF09536">
    <property type="entry name" value="DUF2378"/>
    <property type="match status" value="1"/>
</dbReference>
<reference evidence="2" key="1">
    <citation type="submission" date="2016-10" db="EMBL/GenBank/DDBJ databases">
        <authorList>
            <person name="Varghese N."/>
            <person name="Submissions S."/>
        </authorList>
    </citation>
    <scope>NUCLEOTIDE SEQUENCE [LARGE SCALE GENOMIC DNA]</scope>
    <source>
        <strain evidence="2">DSM 17044</strain>
    </source>
</reference>
<keyword evidence="2" id="KW-1185">Reference proteome</keyword>
<dbReference type="NCBIfam" id="TIGR02265">
    <property type="entry name" value="Mxa_TIGR02265"/>
    <property type="match status" value="1"/>
</dbReference>
<dbReference type="OrthoDB" id="5524530at2"/>
<evidence type="ECO:0000313" key="2">
    <source>
        <dbReference type="Proteomes" id="UP000182719"/>
    </source>
</evidence>
<sequence>MSSAVQMPSRSGAASVAAAPPWVVFDHTVEGLFRVALHGRLSASTESNLRRAGLDLSKKLLPAYSFETWKRCLEIVATDLYPHLPPAEAWRAIGRTIVEGVGRTVIGRATLAVARLLGPLRALRRLRHMLQSADNYVEASVTERSTTCVEVSINEVMGHPTYYQGILEACLGITGAQGVQVDVLSCEGKGATFLVAWTQ</sequence>
<dbReference type="AlphaFoldDB" id="A0A1H7Q5X6"/>
<protein>
    <submittedName>
        <fullName evidence="1">Myxococcales-restricted protein, TIGR02265 family</fullName>
    </submittedName>
</protein>
<proteinExistence type="predicted"/>
<dbReference type="Proteomes" id="UP000182719">
    <property type="component" value="Unassembled WGS sequence"/>
</dbReference>
<dbReference type="InterPro" id="IPR011751">
    <property type="entry name" value="Mxa_paralog_2265"/>
</dbReference>
<gene>
    <name evidence="1" type="ORF">SAMN05444354_1064</name>
</gene>
<dbReference type="EMBL" id="FOAP01000006">
    <property type="protein sequence ID" value="SEL42697.1"/>
    <property type="molecule type" value="Genomic_DNA"/>
</dbReference>
<evidence type="ECO:0000313" key="1">
    <source>
        <dbReference type="EMBL" id="SEL42697.1"/>
    </source>
</evidence>
<name>A0A1H7Q5X6_STIAU</name>
<accession>A0A1H7Q5X6</accession>
<organism evidence="1 2">
    <name type="scientific">Stigmatella aurantiaca</name>
    <dbReference type="NCBI Taxonomy" id="41"/>
    <lineage>
        <taxon>Bacteria</taxon>
        <taxon>Pseudomonadati</taxon>
        <taxon>Myxococcota</taxon>
        <taxon>Myxococcia</taxon>
        <taxon>Myxococcales</taxon>
        <taxon>Cystobacterineae</taxon>
        <taxon>Archangiaceae</taxon>
        <taxon>Stigmatella</taxon>
    </lineage>
</organism>